<evidence type="ECO:0000313" key="2">
    <source>
        <dbReference type="EMBL" id="KAK2110436.1"/>
    </source>
</evidence>
<organism evidence="2 3">
    <name type="scientific">Saguinus oedipus</name>
    <name type="common">Cotton-top tamarin</name>
    <name type="synonym">Oedipomidas oedipus</name>
    <dbReference type="NCBI Taxonomy" id="9490"/>
    <lineage>
        <taxon>Eukaryota</taxon>
        <taxon>Metazoa</taxon>
        <taxon>Chordata</taxon>
        <taxon>Craniata</taxon>
        <taxon>Vertebrata</taxon>
        <taxon>Euteleostomi</taxon>
        <taxon>Mammalia</taxon>
        <taxon>Eutheria</taxon>
        <taxon>Euarchontoglires</taxon>
        <taxon>Primates</taxon>
        <taxon>Haplorrhini</taxon>
        <taxon>Platyrrhini</taxon>
        <taxon>Cebidae</taxon>
        <taxon>Callitrichinae</taxon>
        <taxon>Saguinus</taxon>
    </lineage>
</organism>
<accession>A0ABQ9VMT2</accession>
<comment type="caution">
    <text evidence="2">The sequence shown here is derived from an EMBL/GenBank/DDBJ whole genome shotgun (WGS) entry which is preliminary data.</text>
</comment>
<gene>
    <name evidence="2" type="ORF">P7K49_010182</name>
</gene>
<evidence type="ECO:0000256" key="1">
    <source>
        <dbReference type="SAM" id="MobiDB-lite"/>
    </source>
</evidence>
<evidence type="ECO:0000313" key="3">
    <source>
        <dbReference type="Proteomes" id="UP001266305"/>
    </source>
</evidence>
<sequence>MGRGNRQTNVNHASQTELRHQESTESSLPTGCVSERSSDKGTGCLAEGVGAIPSDMKPLDPPALREPLPLGQDREPLPALPFPQLVPQRQNLWGRPPLPPDVPGAIRLLPALSSWAPAWLFLEQKPEGEREGLTGRPGLWLEGSGRGSASVKLSLLSLSWEPHPPQLSWRGAETFAPQVASHRSQPAPTPTPFPQLFPPAVCFQLNPS</sequence>
<feature type="region of interest" description="Disordered" evidence="1">
    <location>
        <begin position="1"/>
        <end position="68"/>
    </location>
</feature>
<proteinExistence type="predicted"/>
<dbReference type="EMBL" id="JASSZA010000005">
    <property type="protein sequence ID" value="KAK2110436.1"/>
    <property type="molecule type" value="Genomic_DNA"/>
</dbReference>
<reference evidence="2 3" key="1">
    <citation type="submission" date="2023-05" db="EMBL/GenBank/DDBJ databases">
        <title>B98-5 Cell Line De Novo Hybrid Assembly: An Optical Mapping Approach.</title>
        <authorList>
            <person name="Kananen K."/>
            <person name="Auerbach J.A."/>
            <person name="Kautto E."/>
            <person name="Blachly J.S."/>
        </authorList>
    </citation>
    <scope>NUCLEOTIDE SEQUENCE [LARGE SCALE GENOMIC DNA]</scope>
    <source>
        <strain evidence="2">B95-8</strain>
        <tissue evidence="2">Cell line</tissue>
    </source>
</reference>
<dbReference type="Proteomes" id="UP001266305">
    <property type="component" value="Unassembled WGS sequence"/>
</dbReference>
<name>A0ABQ9VMT2_SAGOE</name>
<feature type="compositionally biased region" description="Polar residues" evidence="1">
    <location>
        <begin position="1"/>
        <end position="16"/>
    </location>
</feature>
<keyword evidence="3" id="KW-1185">Reference proteome</keyword>
<protein>
    <submittedName>
        <fullName evidence="2">Uncharacterized protein</fullName>
    </submittedName>
</protein>